<dbReference type="AlphaFoldDB" id="A0AAV4IEF3"/>
<keyword evidence="3" id="KW-1185">Reference proteome</keyword>
<feature type="region of interest" description="Disordered" evidence="1">
    <location>
        <begin position="1"/>
        <end position="31"/>
    </location>
</feature>
<gene>
    <name evidence="2" type="ORF">ElyMa_003051100</name>
</gene>
<name>A0AAV4IEF3_9GAST</name>
<comment type="caution">
    <text evidence="2">The sequence shown here is derived from an EMBL/GenBank/DDBJ whole genome shotgun (WGS) entry which is preliminary data.</text>
</comment>
<sequence length="183" mass="20660">MIHSGPLPITSTTPIYQPIQEPGTGGENGKSAWARRGLALGQSLGLRVMMKREQMLGGQRLAALGTYLAARKRYSLTDQLVISFDAKIPWRKLALWVRIRGVLGTLHKQVVDDVVHDPSSPFYMQLNKSGDGIGIDRQHYMFFDPSDFKANRQAMIGLRGISTIAEYPIRMQRYFAEFATFEW</sequence>
<evidence type="ECO:0000256" key="1">
    <source>
        <dbReference type="SAM" id="MobiDB-lite"/>
    </source>
</evidence>
<organism evidence="2 3">
    <name type="scientific">Elysia marginata</name>
    <dbReference type="NCBI Taxonomy" id="1093978"/>
    <lineage>
        <taxon>Eukaryota</taxon>
        <taxon>Metazoa</taxon>
        <taxon>Spiralia</taxon>
        <taxon>Lophotrochozoa</taxon>
        <taxon>Mollusca</taxon>
        <taxon>Gastropoda</taxon>
        <taxon>Heterobranchia</taxon>
        <taxon>Euthyneura</taxon>
        <taxon>Panpulmonata</taxon>
        <taxon>Sacoglossa</taxon>
        <taxon>Placobranchoidea</taxon>
        <taxon>Plakobranchidae</taxon>
        <taxon>Elysia</taxon>
    </lineage>
</organism>
<reference evidence="2 3" key="1">
    <citation type="journal article" date="2021" name="Elife">
        <title>Chloroplast acquisition without the gene transfer in kleptoplastic sea slugs, Plakobranchus ocellatus.</title>
        <authorList>
            <person name="Maeda T."/>
            <person name="Takahashi S."/>
            <person name="Yoshida T."/>
            <person name="Shimamura S."/>
            <person name="Takaki Y."/>
            <person name="Nagai Y."/>
            <person name="Toyoda A."/>
            <person name="Suzuki Y."/>
            <person name="Arimoto A."/>
            <person name="Ishii H."/>
            <person name="Satoh N."/>
            <person name="Nishiyama T."/>
            <person name="Hasebe M."/>
            <person name="Maruyama T."/>
            <person name="Minagawa J."/>
            <person name="Obokata J."/>
            <person name="Shigenobu S."/>
        </authorList>
    </citation>
    <scope>NUCLEOTIDE SEQUENCE [LARGE SCALE GENOMIC DNA]</scope>
</reference>
<dbReference type="Proteomes" id="UP000762676">
    <property type="component" value="Unassembled WGS sequence"/>
</dbReference>
<dbReference type="EMBL" id="BMAT01006316">
    <property type="protein sequence ID" value="GFS10021.1"/>
    <property type="molecule type" value="Genomic_DNA"/>
</dbReference>
<proteinExistence type="predicted"/>
<accession>A0AAV4IEF3</accession>
<evidence type="ECO:0000313" key="3">
    <source>
        <dbReference type="Proteomes" id="UP000762676"/>
    </source>
</evidence>
<evidence type="ECO:0000313" key="2">
    <source>
        <dbReference type="EMBL" id="GFS10021.1"/>
    </source>
</evidence>
<protein>
    <submittedName>
        <fullName evidence="2">Uncharacterized protein</fullName>
    </submittedName>
</protein>